<evidence type="ECO:0000313" key="3">
    <source>
        <dbReference type="Proteomes" id="UP000185192"/>
    </source>
</evidence>
<dbReference type="Gene3D" id="3.30.70.100">
    <property type="match status" value="1"/>
</dbReference>
<accession>A0A1N6CNC1</accession>
<dbReference type="OrthoDB" id="8909581at2"/>
<evidence type="ECO:0000313" key="2">
    <source>
        <dbReference type="EMBL" id="SIN59959.1"/>
    </source>
</evidence>
<dbReference type="PANTHER" id="PTHR40257">
    <property type="match status" value="1"/>
</dbReference>
<dbReference type="EMBL" id="FSQW01000001">
    <property type="protein sequence ID" value="SIN59959.1"/>
    <property type="molecule type" value="Genomic_DNA"/>
</dbReference>
<organism evidence="2 3">
    <name type="scientific">Parasphingorhabdus marina DSM 22363</name>
    <dbReference type="NCBI Taxonomy" id="1123272"/>
    <lineage>
        <taxon>Bacteria</taxon>
        <taxon>Pseudomonadati</taxon>
        <taxon>Pseudomonadota</taxon>
        <taxon>Alphaproteobacteria</taxon>
        <taxon>Sphingomonadales</taxon>
        <taxon>Sphingomonadaceae</taxon>
        <taxon>Parasphingorhabdus</taxon>
    </lineage>
</organism>
<proteinExistence type="predicted"/>
<keyword evidence="3" id="KW-1185">Reference proteome</keyword>
<evidence type="ECO:0000259" key="1">
    <source>
        <dbReference type="Pfam" id="PF07045"/>
    </source>
</evidence>
<reference evidence="3" key="1">
    <citation type="submission" date="2016-11" db="EMBL/GenBank/DDBJ databases">
        <authorList>
            <person name="Varghese N."/>
            <person name="Submissions S."/>
        </authorList>
    </citation>
    <scope>NUCLEOTIDE SEQUENCE [LARGE SCALE GENOMIC DNA]</scope>
    <source>
        <strain evidence="3">DSM 22363</strain>
    </source>
</reference>
<protein>
    <recommendedName>
        <fullName evidence="1">DUF1330 domain-containing protein</fullName>
    </recommendedName>
</protein>
<dbReference type="InterPro" id="IPR010753">
    <property type="entry name" value="DUF1330"/>
</dbReference>
<dbReference type="RefSeq" id="WP_074203562.1">
    <property type="nucleotide sequence ID" value="NZ_FSQW01000001.1"/>
</dbReference>
<sequence length="153" mass="17165">MTDATGGEQDGKLFLDPTRESFDAFKALPRDVPINMLNLLRFHEQAQYPEDHPNADHGWSGERAYAEYGKTSGPIFQRVGGTIIWRGKMEAMVIGPQEKFWDSSFIARYPNSAAFMEMISDPDYKKAVVNRQAAVLTSRLIRFGELEGADGFG</sequence>
<dbReference type="SUPFAM" id="SSF54909">
    <property type="entry name" value="Dimeric alpha+beta barrel"/>
    <property type="match status" value="1"/>
</dbReference>
<dbReference type="InterPro" id="IPR011008">
    <property type="entry name" value="Dimeric_a/b-barrel"/>
</dbReference>
<feature type="domain" description="DUF1330" evidence="1">
    <location>
        <begin position="63"/>
        <end position="135"/>
    </location>
</feature>
<dbReference type="Pfam" id="PF07045">
    <property type="entry name" value="DUF1330"/>
    <property type="match status" value="1"/>
</dbReference>
<name>A0A1N6CNC1_9SPHN</name>
<dbReference type="AlphaFoldDB" id="A0A1N6CNC1"/>
<gene>
    <name evidence="2" type="ORF">SAMN02745824_0497</name>
</gene>
<dbReference type="PANTHER" id="PTHR40257:SF1">
    <property type="entry name" value="DUF1330 DOMAIN-CONTAINING PROTEIN"/>
    <property type="match status" value="1"/>
</dbReference>
<dbReference type="Proteomes" id="UP000185192">
    <property type="component" value="Unassembled WGS sequence"/>
</dbReference>
<dbReference type="STRING" id="1123272.SAMN02745824_0497"/>